<accession>A0ABU9T3K1</accession>
<dbReference type="InterPro" id="IPR027417">
    <property type="entry name" value="P-loop_NTPase"/>
</dbReference>
<dbReference type="Pfam" id="PF00485">
    <property type="entry name" value="PRK"/>
    <property type="match status" value="1"/>
</dbReference>
<protein>
    <submittedName>
        <fullName evidence="2">Uridine kinase</fullName>
    </submittedName>
</protein>
<dbReference type="PANTHER" id="PTHR10285">
    <property type="entry name" value="URIDINE KINASE"/>
    <property type="match status" value="1"/>
</dbReference>
<reference evidence="2 3" key="1">
    <citation type="submission" date="2024-03" db="EMBL/GenBank/DDBJ databases">
        <title>Community enrichment and isolation of bacterial strains for fucoidan degradation.</title>
        <authorList>
            <person name="Sichert A."/>
        </authorList>
    </citation>
    <scope>NUCLEOTIDE SEQUENCE [LARGE SCALE GENOMIC DNA]</scope>
    <source>
        <strain evidence="2 3">AS62</strain>
    </source>
</reference>
<dbReference type="RefSeq" id="WP_342846378.1">
    <property type="nucleotide sequence ID" value="NZ_JBBMQO010000001.1"/>
</dbReference>
<keyword evidence="3" id="KW-1185">Reference proteome</keyword>
<evidence type="ECO:0000259" key="1">
    <source>
        <dbReference type="Pfam" id="PF00485"/>
    </source>
</evidence>
<dbReference type="Gene3D" id="3.40.50.300">
    <property type="entry name" value="P-loop containing nucleotide triphosphate hydrolases"/>
    <property type="match status" value="3"/>
</dbReference>
<gene>
    <name evidence="2" type="ORF">WNY59_01720</name>
</gene>
<comment type="caution">
    <text evidence="2">The sequence shown here is derived from an EMBL/GenBank/DDBJ whole genome shotgun (WGS) entry which is preliminary data.</text>
</comment>
<keyword evidence="2" id="KW-0808">Transferase</keyword>
<sequence length="211" mass="23671">MFIKERKTILSRIAKIYKSDRRTIIAVAGPPAAGKSTLAELLVDDLNSTERGKAALVPMDGFHLDNAQLDKMGLRHRKGAPETFDAVGFVKLVCRISENQSDIYYPTFDRTVDAVIPEAQALSLETQIVVIEGNYLLLNEQPWSNLIPFLDLTIFVRPNLETLKERLIERWREHGFGENAALDKAMGNDIPNALYVLEKSKAADLEFKTNA</sequence>
<evidence type="ECO:0000313" key="3">
    <source>
        <dbReference type="Proteomes" id="UP001477870"/>
    </source>
</evidence>
<name>A0ABU9T3K1_9HYPH</name>
<proteinExistence type="predicted"/>
<dbReference type="Proteomes" id="UP001477870">
    <property type="component" value="Unassembled WGS sequence"/>
</dbReference>
<evidence type="ECO:0000313" key="2">
    <source>
        <dbReference type="EMBL" id="MEM5500301.1"/>
    </source>
</evidence>
<organism evidence="2 3">
    <name type="scientific">Ahrensia kielensis</name>
    <dbReference type="NCBI Taxonomy" id="76980"/>
    <lineage>
        <taxon>Bacteria</taxon>
        <taxon>Pseudomonadati</taxon>
        <taxon>Pseudomonadota</taxon>
        <taxon>Alphaproteobacteria</taxon>
        <taxon>Hyphomicrobiales</taxon>
        <taxon>Ahrensiaceae</taxon>
        <taxon>Ahrensia</taxon>
    </lineage>
</organism>
<keyword evidence="2" id="KW-0418">Kinase</keyword>
<feature type="domain" description="Phosphoribulokinase/uridine kinase" evidence="1">
    <location>
        <begin position="24"/>
        <end position="184"/>
    </location>
</feature>
<dbReference type="GO" id="GO:0016301">
    <property type="term" value="F:kinase activity"/>
    <property type="evidence" value="ECO:0007669"/>
    <property type="project" value="UniProtKB-KW"/>
</dbReference>
<dbReference type="SUPFAM" id="SSF52540">
    <property type="entry name" value="P-loop containing nucleoside triphosphate hydrolases"/>
    <property type="match status" value="1"/>
</dbReference>
<dbReference type="EMBL" id="JBBMQO010000001">
    <property type="protein sequence ID" value="MEM5500301.1"/>
    <property type="molecule type" value="Genomic_DNA"/>
</dbReference>
<dbReference type="InterPro" id="IPR006083">
    <property type="entry name" value="PRK/URK"/>
</dbReference>